<evidence type="ECO:0000259" key="4">
    <source>
        <dbReference type="Pfam" id="PF00891"/>
    </source>
</evidence>
<keyword evidence="2 6" id="KW-0808">Transferase</keyword>
<dbReference type="Gene3D" id="3.40.50.150">
    <property type="entry name" value="Vaccinia Virus protein VP39"/>
    <property type="match status" value="1"/>
</dbReference>
<dbReference type="InterPro" id="IPR001077">
    <property type="entry name" value="COMT_C"/>
</dbReference>
<feature type="domain" description="O-methyltransferase C-terminal" evidence="4">
    <location>
        <begin position="195"/>
        <end position="393"/>
    </location>
</feature>
<dbReference type="Proteomes" id="UP000320762">
    <property type="component" value="Unassembled WGS sequence"/>
</dbReference>
<proteinExistence type="predicted"/>
<dbReference type="SUPFAM" id="SSF53335">
    <property type="entry name" value="S-adenosyl-L-methionine-dependent methyltransferases"/>
    <property type="match status" value="1"/>
</dbReference>
<feature type="domain" description="O-methyltransferase dimerisation" evidence="5">
    <location>
        <begin position="78"/>
        <end position="153"/>
    </location>
</feature>
<dbReference type="EMBL" id="VDMD01000009">
    <property type="protein sequence ID" value="TRM63597.1"/>
    <property type="molecule type" value="Genomic_DNA"/>
</dbReference>
<dbReference type="Pfam" id="PF00891">
    <property type="entry name" value="Methyltransf_2"/>
    <property type="match status" value="1"/>
</dbReference>
<keyword evidence="1 6" id="KW-0489">Methyltransferase</keyword>
<dbReference type="InterPro" id="IPR016461">
    <property type="entry name" value="COMT-like"/>
</dbReference>
<dbReference type="AlphaFoldDB" id="A0A550CFL4"/>
<dbReference type="GO" id="GO:0032259">
    <property type="term" value="P:methylation"/>
    <property type="evidence" value="ECO:0007669"/>
    <property type="project" value="UniProtKB-KW"/>
</dbReference>
<reference evidence="6 7" key="1">
    <citation type="journal article" date="2019" name="New Phytol.">
        <title>Comparative genomics reveals unique wood-decay strategies and fruiting body development in the Schizophyllaceae.</title>
        <authorList>
            <person name="Almasi E."/>
            <person name="Sahu N."/>
            <person name="Krizsan K."/>
            <person name="Balint B."/>
            <person name="Kovacs G.M."/>
            <person name="Kiss B."/>
            <person name="Cseklye J."/>
            <person name="Drula E."/>
            <person name="Henrissat B."/>
            <person name="Nagy I."/>
            <person name="Chovatia M."/>
            <person name="Adam C."/>
            <person name="LaButti K."/>
            <person name="Lipzen A."/>
            <person name="Riley R."/>
            <person name="Grigoriev I.V."/>
            <person name="Nagy L.G."/>
        </authorList>
    </citation>
    <scope>NUCLEOTIDE SEQUENCE [LARGE SCALE GENOMIC DNA]</scope>
    <source>
        <strain evidence="6 7">NL-1724</strain>
    </source>
</reference>
<evidence type="ECO:0000256" key="1">
    <source>
        <dbReference type="ARBA" id="ARBA00022603"/>
    </source>
</evidence>
<dbReference type="InterPro" id="IPR012967">
    <property type="entry name" value="COMT_dimerisation"/>
</dbReference>
<evidence type="ECO:0000313" key="6">
    <source>
        <dbReference type="EMBL" id="TRM63597.1"/>
    </source>
</evidence>
<evidence type="ECO:0000313" key="7">
    <source>
        <dbReference type="Proteomes" id="UP000320762"/>
    </source>
</evidence>
<dbReference type="OrthoDB" id="2410195at2759"/>
<evidence type="ECO:0000259" key="5">
    <source>
        <dbReference type="Pfam" id="PF08100"/>
    </source>
</evidence>
<keyword evidence="3" id="KW-0949">S-adenosyl-L-methionine</keyword>
<dbReference type="InterPro" id="IPR029063">
    <property type="entry name" value="SAM-dependent_MTases_sf"/>
</dbReference>
<name>A0A550CFL4_9AGAR</name>
<comment type="caution">
    <text evidence="6">The sequence shown here is derived from an EMBL/GenBank/DDBJ whole genome shotgun (WGS) entry which is preliminary data.</text>
</comment>
<dbReference type="GO" id="GO:0008171">
    <property type="term" value="F:O-methyltransferase activity"/>
    <property type="evidence" value="ECO:0007669"/>
    <property type="project" value="InterPro"/>
</dbReference>
<gene>
    <name evidence="6" type="ORF">BD626DRAFT_402315</name>
</gene>
<evidence type="ECO:0000256" key="2">
    <source>
        <dbReference type="ARBA" id="ARBA00022679"/>
    </source>
</evidence>
<dbReference type="PROSITE" id="PS51683">
    <property type="entry name" value="SAM_OMT_II"/>
    <property type="match status" value="1"/>
</dbReference>
<dbReference type="PANTHER" id="PTHR43712">
    <property type="entry name" value="PUTATIVE (AFU_ORTHOLOGUE AFUA_4G14580)-RELATED"/>
    <property type="match status" value="1"/>
</dbReference>
<accession>A0A550CFL4</accession>
<keyword evidence="7" id="KW-1185">Reference proteome</keyword>
<evidence type="ECO:0000256" key="3">
    <source>
        <dbReference type="ARBA" id="ARBA00022691"/>
    </source>
</evidence>
<dbReference type="Pfam" id="PF08100">
    <property type="entry name" value="Dimerisation"/>
    <property type="match status" value="1"/>
</dbReference>
<sequence>MSSIAPLVDLIVQNARALEDACAASGAKLPDLDAHFDPASEAFRKDPVAAEAANVIAAAALQLVATVLSPPLTLLTAATGYVKSAALRVALEAGVTEILREAGPQGLHVDDMAKINGLDPQKLSRFLRFLATNHIFREVAPDVFANNRISTLLDTMKPSKEIIADPEHKYDGTKGIAAACATIMDEQYKAGGYAWETLSDPVDGASGEPDGTAMGRAFGLRQSTWDIFARPENSFRSRRFNIGMSAAASLQPADVIMTAFDWKSLPAGSLVVDVGGGIGAATRSLAKNCPDLKVVLQDLPGVIEDAKKWWDENAQDAVRTGQVTLEAHSFFDPQPSRNVGVFLLKQVLHDWSNLYSARILRHLRTAASETTKLVIMDDLLSFACREPSDESLSAIPGAVPSEAPEPLLANYGAAHEFGYTTDLMMYFGFNAQERNVRQFQNLLRSTGWKLTTVRRPSHGIMTNAIEAVPL</sequence>
<dbReference type="Gene3D" id="1.10.10.10">
    <property type="entry name" value="Winged helix-like DNA-binding domain superfamily/Winged helix DNA-binding domain"/>
    <property type="match status" value="1"/>
</dbReference>
<dbReference type="SUPFAM" id="SSF46785">
    <property type="entry name" value="Winged helix' DNA-binding domain"/>
    <property type="match status" value="1"/>
</dbReference>
<organism evidence="6 7">
    <name type="scientific">Schizophyllum amplum</name>
    <dbReference type="NCBI Taxonomy" id="97359"/>
    <lineage>
        <taxon>Eukaryota</taxon>
        <taxon>Fungi</taxon>
        <taxon>Dikarya</taxon>
        <taxon>Basidiomycota</taxon>
        <taxon>Agaricomycotina</taxon>
        <taxon>Agaricomycetes</taxon>
        <taxon>Agaricomycetidae</taxon>
        <taxon>Agaricales</taxon>
        <taxon>Schizophyllaceae</taxon>
        <taxon>Schizophyllum</taxon>
    </lineage>
</organism>
<dbReference type="PANTHER" id="PTHR43712:SF2">
    <property type="entry name" value="O-METHYLTRANSFERASE CICE"/>
    <property type="match status" value="1"/>
</dbReference>
<dbReference type="InterPro" id="IPR036390">
    <property type="entry name" value="WH_DNA-bd_sf"/>
</dbReference>
<dbReference type="GO" id="GO:0046983">
    <property type="term" value="F:protein dimerization activity"/>
    <property type="evidence" value="ECO:0007669"/>
    <property type="project" value="InterPro"/>
</dbReference>
<protein>
    <submittedName>
        <fullName evidence="6">O-methyltransferase-domain-containing protein</fullName>
    </submittedName>
</protein>
<dbReference type="InterPro" id="IPR036388">
    <property type="entry name" value="WH-like_DNA-bd_sf"/>
</dbReference>